<keyword evidence="2" id="KW-1185">Reference proteome</keyword>
<reference evidence="1 2" key="1">
    <citation type="submission" date="2020-08" db="EMBL/GenBank/DDBJ databases">
        <title>Cohnella phylogeny.</title>
        <authorList>
            <person name="Dunlap C."/>
        </authorList>
    </citation>
    <scope>NUCLEOTIDE SEQUENCE [LARGE SCALE GENOMIC DNA]</scope>
    <source>
        <strain evidence="1 2">DSM 28246</strain>
    </source>
</reference>
<gene>
    <name evidence="1" type="ORF">H7C19_18310</name>
</gene>
<accession>A0A7X0VGQ8</accession>
<evidence type="ECO:0000313" key="1">
    <source>
        <dbReference type="EMBL" id="MBB6672638.1"/>
    </source>
</evidence>
<dbReference type="AlphaFoldDB" id="A0A7X0VGQ8"/>
<dbReference type="RefSeq" id="WP_185144151.1">
    <property type="nucleotide sequence ID" value="NZ_JACJVP010000029.1"/>
</dbReference>
<dbReference type="EMBL" id="JACJVP010000029">
    <property type="protein sequence ID" value="MBB6672638.1"/>
    <property type="molecule type" value="Genomic_DNA"/>
</dbReference>
<sequence length="53" mass="5949">MKGVESSIKMEVGIFILTGKVADEDPLFQLYVDSFGERFARSLVIPMEVPQTE</sequence>
<organism evidence="1 2">
    <name type="scientific">Cohnella nanjingensis</name>
    <dbReference type="NCBI Taxonomy" id="1387779"/>
    <lineage>
        <taxon>Bacteria</taxon>
        <taxon>Bacillati</taxon>
        <taxon>Bacillota</taxon>
        <taxon>Bacilli</taxon>
        <taxon>Bacillales</taxon>
        <taxon>Paenibacillaceae</taxon>
        <taxon>Cohnella</taxon>
    </lineage>
</organism>
<name>A0A7X0VGQ8_9BACL</name>
<proteinExistence type="predicted"/>
<comment type="caution">
    <text evidence="1">The sequence shown here is derived from an EMBL/GenBank/DDBJ whole genome shotgun (WGS) entry which is preliminary data.</text>
</comment>
<dbReference type="Proteomes" id="UP000547209">
    <property type="component" value="Unassembled WGS sequence"/>
</dbReference>
<evidence type="ECO:0000313" key="2">
    <source>
        <dbReference type="Proteomes" id="UP000547209"/>
    </source>
</evidence>
<protein>
    <submittedName>
        <fullName evidence="1">Uncharacterized protein</fullName>
    </submittedName>
</protein>